<keyword evidence="6" id="KW-0472">Membrane</keyword>
<dbReference type="InterPro" id="IPR003423">
    <property type="entry name" value="OMP_efflux"/>
</dbReference>
<gene>
    <name evidence="9" type="ORF">B9Z44_03610</name>
</gene>
<dbReference type="AlphaFoldDB" id="A0A315EPJ8"/>
<evidence type="ECO:0000313" key="10">
    <source>
        <dbReference type="Proteomes" id="UP000251341"/>
    </source>
</evidence>
<evidence type="ECO:0000256" key="5">
    <source>
        <dbReference type="ARBA" id="ARBA00022692"/>
    </source>
</evidence>
<comment type="similarity">
    <text evidence="2">Belongs to the outer membrane factor (OMF) (TC 1.B.17) family.</text>
</comment>
<dbReference type="PANTHER" id="PTHR30026">
    <property type="entry name" value="OUTER MEMBRANE PROTEIN TOLC"/>
    <property type="match status" value="1"/>
</dbReference>
<name>A0A315EPJ8_9BURK</name>
<dbReference type="RefSeq" id="WP_108401729.1">
    <property type="nucleotide sequence ID" value="NZ_NESP01000001.1"/>
</dbReference>
<evidence type="ECO:0000256" key="4">
    <source>
        <dbReference type="ARBA" id="ARBA00022452"/>
    </source>
</evidence>
<dbReference type="GO" id="GO:1990281">
    <property type="term" value="C:efflux pump complex"/>
    <property type="evidence" value="ECO:0007669"/>
    <property type="project" value="TreeGrafter"/>
</dbReference>
<evidence type="ECO:0000256" key="3">
    <source>
        <dbReference type="ARBA" id="ARBA00022448"/>
    </source>
</evidence>
<evidence type="ECO:0008006" key="11">
    <source>
        <dbReference type="Google" id="ProtNLM"/>
    </source>
</evidence>
<keyword evidence="10" id="KW-1185">Reference proteome</keyword>
<comment type="caution">
    <text evidence="9">The sequence shown here is derived from an EMBL/GenBank/DDBJ whole genome shotgun (WGS) entry which is preliminary data.</text>
</comment>
<proteinExistence type="inferred from homology"/>
<protein>
    <recommendedName>
        <fullName evidence="11">Transporter</fullName>
    </recommendedName>
</protein>
<dbReference type="Proteomes" id="UP000251341">
    <property type="component" value="Unassembled WGS sequence"/>
</dbReference>
<feature type="chain" id="PRO_5016400524" description="Transporter" evidence="8">
    <location>
        <begin position="22"/>
        <end position="449"/>
    </location>
</feature>
<dbReference type="GO" id="GO:0015562">
    <property type="term" value="F:efflux transmembrane transporter activity"/>
    <property type="evidence" value="ECO:0007669"/>
    <property type="project" value="InterPro"/>
</dbReference>
<keyword evidence="4" id="KW-1134">Transmembrane beta strand</keyword>
<comment type="subcellular location">
    <subcellularLocation>
        <location evidence="1">Cell outer membrane</location>
    </subcellularLocation>
</comment>
<dbReference type="EMBL" id="NESP01000001">
    <property type="protein sequence ID" value="PUE58758.1"/>
    <property type="molecule type" value="Genomic_DNA"/>
</dbReference>
<keyword evidence="3" id="KW-0813">Transport</keyword>
<reference evidence="9 10" key="1">
    <citation type="submission" date="2017-04" db="EMBL/GenBank/DDBJ databases">
        <title>Unexpected and diverse lifestyles within the genus Limnohabitans.</title>
        <authorList>
            <person name="Kasalicky V."/>
            <person name="Mehrshad M."/>
            <person name="Andrei S.-A."/>
            <person name="Salcher M."/>
            <person name="Kratochvilova H."/>
            <person name="Simek K."/>
            <person name="Ghai R."/>
        </authorList>
    </citation>
    <scope>NUCLEOTIDE SEQUENCE [LARGE SCALE GENOMIC DNA]</scope>
    <source>
        <strain evidence="9 10">MWH-C5</strain>
    </source>
</reference>
<evidence type="ECO:0000256" key="8">
    <source>
        <dbReference type="SAM" id="SignalP"/>
    </source>
</evidence>
<keyword evidence="8" id="KW-0732">Signal</keyword>
<dbReference type="Gene3D" id="1.20.1600.10">
    <property type="entry name" value="Outer membrane efflux proteins (OEP)"/>
    <property type="match status" value="1"/>
</dbReference>
<keyword evidence="7" id="KW-0998">Cell outer membrane</keyword>
<evidence type="ECO:0000313" key="9">
    <source>
        <dbReference type="EMBL" id="PUE58758.1"/>
    </source>
</evidence>
<dbReference type="SUPFAM" id="SSF56954">
    <property type="entry name" value="Outer membrane efflux proteins (OEP)"/>
    <property type="match status" value="1"/>
</dbReference>
<dbReference type="Pfam" id="PF02321">
    <property type="entry name" value="OEP"/>
    <property type="match status" value="2"/>
</dbReference>
<evidence type="ECO:0000256" key="6">
    <source>
        <dbReference type="ARBA" id="ARBA00023136"/>
    </source>
</evidence>
<evidence type="ECO:0000256" key="1">
    <source>
        <dbReference type="ARBA" id="ARBA00004442"/>
    </source>
</evidence>
<accession>A0A315EPJ8</accession>
<dbReference type="PANTHER" id="PTHR30026:SF20">
    <property type="entry name" value="OUTER MEMBRANE PROTEIN TOLC"/>
    <property type="match status" value="1"/>
</dbReference>
<sequence length="449" mass="48606">MKRLPLIAALALAGITSAAHAADLMGAWQAALARDPEIAAARALHEQATFRQEQAKALWAPMVSAGGAVGIGGSDSRTKGAEAMGQSDVTFKTNVNAGALTRASIGAQKAWISPEREAQSKQLELSAQIAQTQWQQAQQTLIMRTAQRYFDVVGAEQTLTVLQRQQKAMQQAAAEISKRQSVGDASVMDVQEANARVSEIRAHVLTFENNLATKKVAYRQLTGQEPTQLLPIATINLTPANLADAHTWVQRAKQQSPSVQMMGLQQAIQSQEAKRVKAGNAMTVDWVAQAQMDRLSGQGMYGSASNQMAQYMVGIQLNAPLSSGGMVESREREALKQVEKLRYDQEAVEQQVEQQVRDAWQSLSTAQARLQALTQSEQASKARLSATRQAHRTGARTTNELLGAEHDAAQAELALLQLRIQTAMDQLRLAAASGELGEAQLRQVNALLK</sequence>
<dbReference type="GO" id="GO:0015288">
    <property type="term" value="F:porin activity"/>
    <property type="evidence" value="ECO:0007669"/>
    <property type="project" value="TreeGrafter"/>
</dbReference>
<feature type="signal peptide" evidence="8">
    <location>
        <begin position="1"/>
        <end position="21"/>
    </location>
</feature>
<evidence type="ECO:0000256" key="7">
    <source>
        <dbReference type="ARBA" id="ARBA00023237"/>
    </source>
</evidence>
<dbReference type="GO" id="GO:0009279">
    <property type="term" value="C:cell outer membrane"/>
    <property type="evidence" value="ECO:0007669"/>
    <property type="project" value="UniProtKB-SubCell"/>
</dbReference>
<keyword evidence="5" id="KW-0812">Transmembrane</keyword>
<evidence type="ECO:0000256" key="2">
    <source>
        <dbReference type="ARBA" id="ARBA00007613"/>
    </source>
</evidence>
<organism evidence="9 10">
    <name type="scientific">Limnohabitans curvus</name>
    <dbReference type="NCBI Taxonomy" id="323423"/>
    <lineage>
        <taxon>Bacteria</taxon>
        <taxon>Pseudomonadati</taxon>
        <taxon>Pseudomonadota</taxon>
        <taxon>Betaproteobacteria</taxon>
        <taxon>Burkholderiales</taxon>
        <taxon>Comamonadaceae</taxon>
        <taxon>Limnohabitans</taxon>
    </lineage>
</organism>
<dbReference type="InterPro" id="IPR051906">
    <property type="entry name" value="TolC-like"/>
</dbReference>